<name>A0ABR8PS98_9CLOT</name>
<sequence length="299" mass="33294">MKNILVAGLINIETTIGINQFPIEYTPIDYKFFGLESTVSGVGYNVAKALKTLGAETQLLSLIGRDMYEGVIKGELKKEGIGSSFVKATLSQIPQSVVLYDDAGTRKIYLDLKDIQDKSYPFNDEENMLDEVDLVVACNINFSRDLLEKAKRLGKLIASDVHVISNIEDEYNKDYMAYADILFLSNENILGKEEEFIKEIAEKYENEIIVIGMGSQGTLLYVKADAKVTYMPAVNTRKIVSTIGAGDALFSSFIYFYCKDKDPYDSLKKAIYFASYKIGEKGAASGFLSEKELINLIGQ</sequence>
<dbReference type="PANTHER" id="PTHR10584:SF166">
    <property type="entry name" value="RIBOKINASE"/>
    <property type="match status" value="1"/>
</dbReference>
<evidence type="ECO:0000256" key="1">
    <source>
        <dbReference type="ARBA" id="ARBA00022679"/>
    </source>
</evidence>
<dbReference type="GO" id="GO:0016301">
    <property type="term" value="F:kinase activity"/>
    <property type="evidence" value="ECO:0007669"/>
    <property type="project" value="UniProtKB-KW"/>
</dbReference>
<proteinExistence type="predicted"/>
<dbReference type="InterPro" id="IPR029056">
    <property type="entry name" value="Ribokinase-like"/>
</dbReference>
<dbReference type="SUPFAM" id="SSF53613">
    <property type="entry name" value="Ribokinase-like"/>
    <property type="match status" value="1"/>
</dbReference>
<dbReference type="InterPro" id="IPR011611">
    <property type="entry name" value="PfkB_dom"/>
</dbReference>
<feature type="domain" description="Carbohydrate kinase PfkB" evidence="3">
    <location>
        <begin position="31"/>
        <end position="285"/>
    </location>
</feature>
<organism evidence="4 5">
    <name type="scientific">Clostridium cibarium</name>
    <dbReference type="NCBI Taxonomy" id="2762247"/>
    <lineage>
        <taxon>Bacteria</taxon>
        <taxon>Bacillati</taxon>
        <taxon>Bacillota</taxon>
        <taxon>Clostridia</taxon>
        <taxon>Eubacteriales</taxon>
        <taxon>Clostridiaceae</taxon>
        <taxon>Clostridium</taxon>
    </lineage>
</organism>
<evidence type="ECO:0000256" key="2">
    <source>
        <dbReference type="ARBA" id="ARBA00022777"/>
    </source>
</evidence>
<dbReference type="PANTHER" id="PTHR10584">
    <property type="entry name" value="SUGAR KINASE"/>
    <property type="match status" value="1"/>
</dbReference>
<keyword evidence="1" id="KW-0808">Transferase</keyword>
<gene>
    <name evidence="4" type="ORF">H9661_06450</name>
</gene>
<evidence type="ECO:0000259" key="3">
    <source>
        <dbReference type="Pfam" id="PF00294"/>
    </source>
</evidence>
<accession>A0ABR8PS98</accession>
<keyword evidence="2 4" id="KW-0418">Kinase</keyword>
<keyword evidence="5" id="KW-1185">Reference proteome</keyword>
<reference evidence="4 5" key="1">
    <citation type="submission" date="2020-08" db="EMBL/GenBank/DDBJ databases">
        <title>A Genomic Blueprint of the Chicken Gut Microbiome.</title>
        <authorList>
            <person name="Gilroy R."/>
            <person name="Ravi A."/>
            <person name="Getino M."/>
            <person name="Pursley I."/>
            <person name="Horton D.L."/>
            <person name="Alikhan N.-F."/>
            <person name="Baker D."/>
            <person name="Gharbi K."/>
            <person name="Hall N."/>
            <person name="Watson M."/>
            <person name="Adriaenssens E.M."/>
            <person name="Foster-Nyarko E."/>
            <person name="Jarju S."/>
            <person name="Secka A."/>
            <person name="Antonio M."/>
            <person name="Oren A."/>
            <person name="Chaudhuri R."/>
            <person name="La Ragione R.M."/>
            <person name="Hildebrand F."/>
            <person name="Pallen M.J."/>
        </authorList>
    </citation>
    <scope>NUCLEOTIDE SEQUENCE [LARGE SCALE GENOMIC DNA]</scope>
    <source>
        <strain evidence="4 5">Sa3CVN1</strain>
    </source>
</reference>
<protein>
    <submittedName>
        <fullName evidence="4">Carbohydrate kinase family protein</fullName>
    </submittedName>
</protein>
<dbReference type="RefSeq" id="WP_143315913.1">
    <property type="nucleotide sequence ID" value="NZ_JACSRA010000008.1"/>
</dbReference>
<dbReference type="EMBL" id="JACSRA010000008">
    <property type="protein sequence ID" value="MBD7910990.1"/>
    <property type="molecule type" value="Genomic_DNA"/>
</dbReference>
<dbReference type="Proteomes" id="UP000627781">
    <property type="component" value="Unassembled WGS sequence"/>
</dbReference>
<comment type="caution">
    <text evidence="4">The sequence shown here is derived from an EMBL/GenBank/DDBJ whole genome shotgun (WGS) entry which is preliminary data.</text>
</comment>
<dbReference type="Gene3D" id="3.40.1190.20">
    <property type="match status" value="1"/>
</dbReference>
<evidence type="ECO:0000313" key="5">
    <source>
        <dbReference type="Proteomes" id="UP000627781"/>
    </source>
</evidence>
<evidence type="ECO:0000313" key="4">
    <source>
        <dbReference type="EMBL" id="MBD7910990.1"/>
    </source>
</evidence>
<dbReference type="Pfam" id="PF00294">
    <property type="entry name" value="PfkB"/>
    <property type="match status" value="1"/>
</dbReference>